<dbReference type="NCBIfam" id="TIGR00125">
    <property type="entry name" value="cyt_tran_rel"/>
    <property type="match status" value="1"/>
</dbReference>
<dbReference type="InterPro" id="IPR014729">
    <property type="entry name" value="Rossmann-like_a/b/a_fold"/>
</dbReference>
<feature type="transmembrane region" description="Helical" evidence="5">
    <location>
        <begin position="92"/>
        <end position="110"/>
    </location>
</feature>
<dbReference type="SUPFAM" id="SSF52374">
    <property type="entry name" value="Nucleotidylyl transferase"/>
    <property type="match status" value="1"/>
</dbReference>
<dbReference type="EMBL" id="MK072395">
    <property type="protein sequence ID" value="AYV83899.1"/>
    <property type="molecule type" value="Genomic_DNA"/>
</dbReference>
<evidence type="ECO:0000259" key="6">
    <source>
        <dbReference type="Pfam" id="PF13521"/>
    </source>
</evidence>
<comment type="subcellular location">
    <subcellularLocation>
        <location evidence="1">Membrane</location>
        <topology evidence="1">Multi-pass membrane protein</topology>
    </subcellularLocation>
</comment>
<dbReference type="InterPro" id="IPR052735">
    <property type="entry name" value="NAD_biosynth-regulator"/>
</dbReference>
<name>A0A3G5AEV7_9VIRU</name>
<keyword evidence="3 5" id="KW-1133">Transmembrane helix</keyword>
<evidence type="ECO:0000256" key="1">
    <source>
        <dbReference type="ARBA" id="ARBA00004141"/>
    </source>
</evidence>
<keyword evidence="2 5" id="KW-0812">Transmembrane</keyword>
<dbReference type="Gene3D" id="3.40.50.300">
    <property type="entry name" value="P-loop containing nucleotide triphosphate hydrolases"/>
    <property type="match status" value="1"/>
</dbReference>
<dbReference type="Pfam" id="PF04973">
    <property type="entry name" value="NMN_transporter"/>
    <property type="match status" value="1"/>
</dbReference>
<feature type="transmembrane region" description="Helical" evidence="5">
    <location>
        <begin position="242"/>
        <end position="261"/>
    </location>
</feature>
<feature type="domain" description="NadR/Ttd14 AAA" evidence="6">
    <location>
        <begin position="440"/>
        <end position="600"/>
    </location>
</feature>
<dbReference type="GO" id="GO:0034257">
    <property type="term" value="F:nicotinamide riboside transmembrane transporter activity"/>
    <property type="evidence" value="ECO:0007669"/>
    <property type="project" value="InterPro"/>
</dbReference>
<dbReference type="SUPFAM" id="SSF52540">
    <property type="entry name" value="P-loop containing nucleoside triphosphate hydrolases"/>
    <property type="match status" value="1"/>
</dbReference>
<evidence type="ECO:0000256" key="5">
    <source>
        <dbReference type="SAM" id="Phobius"/>
    </source>
</evidence>
<protein>
    <recommendedName>
        <fullName evidence="6">NadR/Ttd14 AAA domain-containing protein</fullName>
    </recommendedName>
</protein>
<dbReference type="InterPro" id="IPR027417">
    <property type="entry name" value="P-loop_NTPase"/>
</dbReference>
<dbReference type="InterPro" id="IPR006419">
    <property type="entry name" value="NMN_transpt_PnuC"/>
</dbReference>
<feature type="transmembrane region" description="Helical" evidence="5">
    <location>
        <begin position="191"/>
        <end position="209"/>
    </location>
</feature>
<organism evidence="7">
    <name type="scientific">Hyperionvirus sp</name>
    <dbReference type="NCBI Taxonomy" id="2487770"/>
    <lineage>
        <taxon>Viruses</taxon>
        <taxon>Varidnaviria</taxon>
        <taxon>Bamfordvirae</taxon>
        <taxon>Nucleocytoviricota</taxon>
        <taxon>Megaviricetes</taxon>
        <taxon>Imitervirales</taxon>
        <taxon>Mimiviridae</taxon>
        <taxon>Klosneuvirinae</taxon>
    </lineage>
</organism>
<dbReference type="Gene3D" id="3.40.50.620">
    <property type="entry name" value="HUPs"/>
    <property type="match status" value="1"/>
</dbReference>
<dbReference type="GO" id="GO:0016020">
    <property type="term" value="C:membrane"/>
    <property type="evidence" value="ECO:0007669"/>
    <property type="project" value="UniProtKB-SubCell"/>
</dbReference>
<feature type="transmembrane region" description="Helical" evidence="5">
    <location>
        <begin position="116"/>
        <end position="132"/>
    </location>
</feature>
<feature type="transmembrane region" description="Helical" evidence="5">
    <location>
        <begin position="61"/>
        <end position="85"/>
    </location>
</feature>
<evidence type="ECO:0000256" key="2">
    <source>
        <dbReference type="ARBA" id="ARBA00022692"/>
    </source>
</evidence>
<feature type="transmembrane region" description="Helical" evidence="5">
    <location>
        <begin position="216"/>
        <end position="236"/>
    </location>
</feature>
<dbReference type="PANTHER" id="PTHR37512">
    <property type="entry name" value="TRIFUNCTIONAL NAD BIOSYNTHESIS/REGULATOR PROTEIN NADR"/>
    <property type="match status" value="1"/>
</dbReference>
<keyword evidence="4 5" id="KW-0472">Membrane</keyword>
<dbReference type="InterPro" id="IPR038727">
    <property type="entry name" value="NadR/Ttd14_AAA_dom"/>
</dbReference>
<feature type="transmembrane region" description="Helical" evidence="5">
    <location>
        <begin position="153"/>
        <end position="171"/>
    </location>
</feature>
<accession>A0A3G5AEV7</accession>
<dbReference type="NCBIfam" id="TIGR01528">
    <property type="entry name" value="NMN_trans_PnuC"/>
    <property type="match status" value="1"/>
</dbReference>
<gene>
    <name evidence="7" type="ORF">Hyperionvirus13_42</name>
</gene>
<dbReference type="InterPro" id="IPR004821">
    <property type="entry name" value="Cyt_trans-like"/>
</dbReference>
<reference evidence="7" key="1">
    <citation type="submission" date="2018-10" db="EMBL/GenBank/DDBJ databases">
        <title>Hidden diversity of soil giant viruses.</title>
        <authorList>
            <person name="Schulz F."/>
            <person name="Alteio L."/>
            <person name="Goudeau D."/>
            <person name="Ryan E.M."/>
            <person name="Malmstrom R.R."/>
            <person name="Blanchard J."/>
            <person name="Woyke T."/>
        </authorList>
    </citation>
    <scope>NUCLEOTIDE SEQUENCE</scope>
    <source>
        <strain evidence="7">HYV1</strain>
    </source>
</reference>
<evidence type="ECO:0000313" key="7">
    <source>
        <dbReference type="EMBL" id="AYV83899.1"/>
    </source>
</evidence>
<dbReference type="GO" id="GO:0003824">
    <property type="term" value="F:catalytic activity"/>
    <property type="evidence" value="ECO:0007669"/>
    <property type="project" value="InterPro"/>
</dbReference>
<evidence type="ECO:0000256" key="4">
    <source>
        <dbReference type="ARBA" id="ARBA00023136"/>
    </source>
</evidence>
<dbReference type="PANTHER" id="PTHR37512:SF1">
    <property type="entry name" value="NADR_TTD14 AAA DOMAIN-CONTAINING PROTEIN"/>
    <property type="match status" value="1"/>
</dbReference>
<feature type="transmembrane region" description="Helical" evidence="5">
    <location>
        <begin position="20"/>
        <end position="41"/>
    </location>
</feature>
<evidence type="ECO:0000256" key="3">
    <source>
        <dbReference type="ARBA" id="ARBA00022989"/>
    </source>
</evidence>
<proteinExistence type="predicted"/>
<sequence length="612" mass="69867">MQLFKSIVPDLLSFKWYQGIGIVLFCAISVCFSVVDFNHFIHKGQYPNVLQWDNGVGDGVVRWKLILMALSGAASFSGVLSVVLTTVGKFSNFFWGIINCITYGAFAFAYSYGGDAQINIIYFLPFQFIGMYKWSKMMQNGTVISRSASVYQMLLAFLLAGGASVGLYYEIPVFTTAIGGSYPYLNYKTPRILDAVSSGCNIVGQLLLVGGFWQQWIFWIAVDCMQIAMFSGITIFGLNINIIIMWSLFLINALFGIVVWYRASKKSAPAKENTRIPLAELTEIRSGRGLIIGKFYPFHAGHEYLIGTALKHSEKVIIILCYRIIDQPPGPTRIEWLKRTYAQNSNIEILSYQYDESKESSVDSALWARQTLVCLNNVKPDVVYTSEDYGDTFASHLKCRHYLVDKERVKYPVHGRAIRANPDKYLPYLNSIVRAYYIKKFVLIGSESTWKTTLVQDIAKHFHVASISEYGREVATRGYKIWEEKDFIDIATTQTDRENKVLENPTYVEKLIICDTDAFATHVWHHRYMQSTFNQQIVDIFTNKMKPANIYFLSDPEPPFVQDGTRDGELIRKNMHEIFKEQLATYRLPYVILTGTYEERLGKAITLIDKSY</sequence>
<dbReference type="Pfam" id="PF13521">
    <property type="entry name" value="AAA_28"/>
    <property type="match status" value="1"/>
</dbReference>